<evidence type="ECO:0000259" key="3">
    <source>
        <dbReference type="Pfam" id="PF00296"/>
    </source>
</evidence>
<reference evidence="4 5" key="1">
    <citation type="journal article" date="2019" name="Int. J. Syst. Evol. Microbiol.">
        <title>The Global Catalogue of Microorganisms (GCM) 10K type strain sequencing project: providing services to taxonomists for standard genome sequencing and annotation.</title>
        <authorList>
            <consortium name="The Broad Institute Genomics Platform"/>
            <consortium name="The Broad Institute Genome Sequencing Center for Infectious Disease"/>
            <person name="Wu L."/>
            <person name="Ma J."/>
        </authorList>
    </citation>
    <scope>NUCLEOTIDE SEQUENCE [LARGE SCALE GENOMIC DNA]</scope>
    <source>
        <strain evidence="4 5">JCM 6833</strain>
    </source>
</reference>
<dbReference type="InterPro" id="IPR019944">
    <property type="entry name" value="F420-dep_G6P_DH"/>
</dbReference>
<protein>
    <submittedName>
        <fullName evidence="4">Glucose-6-phosphate dehydrogenase (Coenzyme-F420)</fullName>
    </submittedName>
</protein>
<keyword evidence="5" id="KW-1185">Reference proteome</keyword>
<dbReference type="InterPro" id="IPR011251">
    <property type="entry name" value="Luciferase-like_dom"/>
</dbReference>
<dbReference type="Pfam" id="PF00296">
    <property type="entry name" value="Bac_luciferase"/>
    <property type="match status" value="1"/>
</dbReference>
<gene>
    <name evidence="4" type="primary">fgd</name>
    <name evidence="4" type="ORF">GCM10010411_79450</name>
</gene>
<keyword evidence="2" id="KW-0119">Carbohydrate metabolism</keyword>
<proteinExistence type="predicted"/>
<dbReference type="InterPro" id="IPR019945">
    <property type="entry name" value="F420_G6P_DH-rel"/>
</dbReference>
<dbReference type="CDD" id="cd01097">
    <property type="entry name" value="Tetrahydromethanopterin_reductase"/>
    <property type="match status" value="1"/>
</dbReference>
<dbReference type="Proteomes" id="UP001501509">
    <property type="component" value="Unassembled WGS sequence"/>
</dbReference>
<name>A0ABN3QLT4_9ACTN</name>
<evidence type="ECO:0000313" key="4">
    <source>
        <dbReference type="EMBL" id="GAA2629828.1"/>
    </source>
</evidence>
<evidence type="ECO:0000313" key="5">
    <source>
        <dbReference type="Proteomes" id="UP001501509"/>
    </source>
</evidence>
<comment type="caution">
    <text evidence="4">The sequence shown here is derived from an EMBL/GenBank/DDBJ whole genome shotgun (WGS) entry which is preliminary data.</text>
</comment>
<organism evidence="4 5">
    <name type="scientific">Actinomadura fulvescens</name>
    <dbReference type="NCBI Taxonomy" id="46160"/>
    <lineage>
        <taxon>Bacteria</taxon>
        <taxon>Bacillati</taxon>
        <taxon>Actinomycetota</taxon>
        <taxon>Actinomycetes</taxon>
        <taxon>Streptosporangiales</taxon>
        <taxon>Thermomonosporaceae</taxon>
        <taxon>Actinomadura</taxon>
    </lineage>
</organism>
<dbReference type="EMBL" id="BAAATD010000014">
    <property type="protein sequence ID" value="GAA2629828.1"/>
    <property type="molecule type" value="Genomic_DNA"/>
</dbReference>
<sequence length="346" mass="37908">MNGVPAVKLGYKASSEQFGPDELLGYGLMAERYGFDSVFLSDHLQPWRHDGGHAPAVLPMLGALGARTERIVIGTSVLTPTFRYHPAVVAQAFATLGSLFPGRVVLGLGSGEAMNEAPLGIAWPNGKERLARLREAVDLIRALWRDERVTFEGDYYRTVNATIYDRPEKEVPIWLAASGPAATRFAGRTGDGWITTSGKDAALYTDVLLPAVATGAAAAGRAPERLEKMIEVKVSFDPDRDRALAATRFWAALGLGADQKAGIEDPVELQRLADRLPLEDAARRFIVSTDPDEHVQQIKSYVDLGFNHLVFHSPGPDQAQFFELYGREILPRLRDSFSPHGRSSWV</sequence>
<dbReference type="Gene3D" id="3.20.20.30">
    <property type="entry name" value="Luciferase-like domain"/>
    <property type="match status" value="1"/>
</dbReference>
<dbReference type="NCBIfam" id="TIGR03557">
    <property type="entry name" value="F420_G6P_family"/>
    <property type="match status" value="1"/>
</dbReference>
<feature type="domain" description="Luciferase-like" evidence="3">
    <location>
        <begin position="14"/>
        <end position="308"/>
    </location>
</feature>
<dbReference type="SUPFAM" id="SSF51679">
    <property type="entry name" value="Bacterial luciferase-like"/>
    <property type="match status" value="1"/>
</dbReference>
<accession>A0ABN3QLT4</accession>
<dbReference type="InterPro" id="IPR050564">
    <property type="entry name" value="F420-G6PD/mer"/>
</dbReference>
<dbReference type="InterPro" id="IPR036661">
    <property type="entry name" value="Luciferase-like_sf"/>
</dbReference>
<evidence type="ECO:0000256" key="2">
    <source>
        <dbReference type="ARBA" id="ARBA00023277"/>
    </source>
</evidence>
<dbReference type="PANTHER" id="PTHR43244:SF1">
    <property type="entry name" value="5,10-METHYLENETETRAHYDROMETHANOPTERIN REDUCTASE"/>
    <property type="match status" value="1"/>
</dbReference>
<dbReference type="PANTHER" id="PTHR43244">
    <property type="match status" value="1"/>
</dbReference>
<evidence type="ECO:0000256" key="1">
    <source>
        <dbReference type="ARBA" id="ARBA00023002"/>
    </source>
</evidence>
<keyword evidence="1" id="KW-0560">Oxidoreductase</keyword>
<dbReference type="NCBIfam" id="TIGR03554">
    <property type="entry name" value="F420_G6P_DH"/>
    <property type="match status" value="1"/>
</dbReference>